<feature type="transmembrane region" description="Helical" evidence="1">
    <location>
        <begin position="224"/>
        <end position="251"/>
    </location>
</feature>
<feature type="transmembrane region" description="Helical" evidence="1">
    <location>
        <begin position="71"/>
        <end position="87"/>
    </location>
</feature>
<keyword evidence="1" id="KW-0812">Transmembrane</keyword>
<dbReference type="PANTHER" id="PTHR33333">
    <property type="entry name" value="ERYTHROCYTE MEMBRANE PROTEIN 1-LIKE"/>
    <property type="match status" value="1"/>
</dbReference>
<gene>
    <name evidence="2" type="ORF">C2845_PM04G32020</name>
</gene>
<organism evidence="2 3">
    <name type="scientific">Panicum miliaceum</name>
    <name type="common">Proso millet</name>
    <name type="synonym">Broomcorn millet</name>
    <dbReference type="NCBI Taxonomy" id="4540"/>
    <lineage>
        <taxon>Eukaryota</taxon>
        <taxon>Viridiplantae</taxon>
        <taxon>Streptophyta</taxon>
        <taxon>Embryophyta</taxon>
        <taxon>Tracheophyta</taxon>
        <taxon>Spermatophyta</taxon>
        <taxon>Magnoliopsida</taxon>
        <taxon>Liliopsida</taxon>
        <taxon>Poales</taxon>
        <taxon>Poaceae</taxon>
        <taxon>PACMAD clade</taxon>
        <taxon>Panicoideae</taxon>
        <taxon>Panicodae</taxon>
        <taxon>Paniceae</taxon>
        <taxon>Panicinae</taxon>
        <taxon>Panicum</taxon>
        <taxon>Panicum sect. Panicum</taxon>
    </lineage>
</organism>
<dbReference type="InterPro" id="IPR039926">
    <property type="entry name" value="Egg_app_1"/>
</dbReference>
<proteinExistence type="predicted"/>
<evidence type="ECO:0000256" key="1">
    <source>
        <dbReference type="SAM" id="Phobius"/>
    </source>
</evidence>
<keyword evidence="1" id="KW-1133">Transmembrane helix</keyword>
<feature type="transmembrane region" description="Helical" evidence="1">
    <location>
        <begin position="119"/>
        <end position="138"/>
    </location>
</feature>
<comment type="caution">
    <text evidence="2">The sequence shown here is derived from an EMBL/GenBank/DDBJ whole genome shotgun (WGS) entry which is preliminary data.</text>
</comment>
<reference evidence="3" key="1">
    <citation type="journal article" date="2019" name="Nat. Commun.">
        <title>The genome of broomcorn millet.</title>
        <authorList>
            <person name="Zou C."/>
            <person name="Miki D."/>
            <person name="Li D."/>
            <person name="Tang Q."/>
            <person name="Xiao L."/>
            <person name="Rajput S."/>
            <person name="Deng P."/>
            <person name="Jia W."/>
            <person name="Huang R."/>
            <person name="Zhang M."/>
            <person name="Sun Y."/>
            <person name="Hu J."/>
            <person name="Fu X."/>
            <person name="Schnable P.S."/>
            <person name="Li F."/>
            <person name="Zhang H."/>
            <person name="Feng B."/>
            <person name="Zhu X."/>
            <person name="Liu R."/>
            <person name="Schnable J.C."/>
            <person name="Zhu J.-K."/>
            <person name="Zhang H."/>
        </authorList>
    </citation>
    <scope>NUCLEOTIDE SEQUENCE [LARGE SCALE GENOMIC DNA]</scope>
</reference>
<dbReference type="OrthoDB" id="688520at2759"/>
<dbReference type="AlphaFoldDB" id="A0A3L6QTU2"/>
<feature type="transmembrane region" description="Helical" evidence="1">
    <location>
        <begin position="94"/>
        <end position="113"/>
    </location>
</feature>
<feature type="transmembrane region" description="Helical" evidence="1">
    <location>
        <begin position="187"/>
        <end position="212"/>
    </location>
</feature>
<evidence type="ECO:0000313" key="2">
    <source>
        <dbReference type="EMBL" id="RLM86969.1"/>
    </source>
</evidence>
<accession>A0A3L6QTU2</accession>
<protein>
    <submittedName>
        <fullName evidence="2">Uncharacterized protein</fullName>
    </submittedName>
</protein>
<evidence type="ECO:0000313" key="3">
    <source>
        <dbReference type="Proteomes" id="UP000275267"/>
    </source>
</evidence>
<dbReference type="Proteomes" id="UP000275267">
    <property type="component" value="Unassembled WGS sequence"/>
</dbReference>
<keyword evidence="1" id="KW-0472">Membrane</keyword>
<dbReference type="STRING" id="4540.A0A3L6QTU2"/>
<sequence>MRSSASSMAMDGTAARNLLHGGAIARGAADLGGVSFGLWELVTGFFADILAYLFAALAGAAQLLVLPLELLWQWLVAAAAGAISSGIDGLWQHVMGLFAGIFGALAGAAHQLVLPLETLWRWLATIVTDTAGVISGGLDGLWQHVTGFFAALAGAAHQFVLPLETLWQWLATSTADAAGAISSGLDGLWQLVTGVFPKISAYIFAALAGAAHELPQKLEELWRWLKAAAAVALPFALGVAAVLLLLALIWFCGPTLCHVTVGVCRALVSAVCYFGHGLYYVAVAVHQVLAWFLPPCVLCLEDCALVVTMKAPGAAGMLISRAAFEAAPALFFQILRAAGPVVAAAVFCEKTVAVIVAPPVAALFRFSVGA</sequence>
<keyword evidence="3" id="KW-1185">Reference proteome</keyword>
<feature type="transmembrane region" description="Helical" evidence="1">
    <location>
        <begin position="145"/>
        <end position="167"/>
    </location>
</feature>
<dbReference type="PANTHER" id="PTHR33333:SF45">
    <property type="entry name" value="OS01G0341000 PROTEIN"/>
    <property type="match status" value="1"/>
</dbReference>
<name>A0A3L6QTU2_PANMI</name>
<dbReference type="EMBL" id="PQIB02000011">
    <property type="protein sequence ID" value="RLM86969.1"/>
    <property type="molecule type" value="Genomic_DNA"/>
</dbReference>